<name>A0ABD0S7M1_LOXSC</name>
<protein>
    <recommendedName>
        <fullName evidence="6">Major facilitator superfamily (MFS) profile domain-containing protein</fullName>
    </recommendedName>
</protein>
<dbReference type="EMBL" id="JBEDNZ010000027">
    <property type="protein sequence ID" value="KAL0810065.1"/>
    <property type="molecule type" value="Genomic_DNA"/>
</dbReference>
<feature type="transmembrane region" description="Helical" evidence="5">
    <location>
        <begin position="159"/>
        <end position="179"/>
    </location>
</feature>
<evidence type="ECO:0000256" key="4">
    <source>
        <dbReference type="ARBA" id="ARBA00023136"/>
    </source>
</evidence>
<organism evidence="7 8">
    <name type="scientific">Loxostege sticticalis</name>
    <name type="common">Beet webworm moth</name>
    <dbReference type="NCBI Taxonomy" id="481309"/>
    <lineage>
        <taxon>Eukaryota</taxon>
        <taxon>Metazoa</taxon>
        <taxon>Ecdysozoa</taxon>
        <taxon>Arthropoda</taxon>
        <taxon>Hexapoda</taxon>
        <taxon>Insecta</taxon>
        <taxon>Pterygota</taxon>
        <taxon>Neoptera</taxon>
        <taxon>Endopterygota</taxon>
        <taxon>Lepidoptera</taxon>
        <taxon>Glossata</taxon>
        <taxon>Ditrysia</taxon>
        <taxon>Pyraloidea</taxon>
        <taxon>Crambidae</taxon>
        <taxon>Pyraustinae</taxon>
        <taxon>Loxostege</taxon>
    </lineage>
</organism>
<feature type="transmembrane region" description="Helical" evidence="5">
    <location>
        <begin position="186"/>
        <end position="205"/>
    </location>
</feature>
<feature type="transmembrane region" description="Helical" evidence="5">
    <location>
        <begin position="31"/>
        <end position="54"/>
    </location>
</feature>
<dbReference type="InterPro" id="IPR020846">
    <property type="entry name" value="MFS_dom"/>
</dbReference>
<evidence type="ECO:0000256" key="5">
    <source>
        <dbReference type="SAM" id="Phobius"/>
    </source>
</evidence>
<reference evidence="7 8" key="1">
    <citation type="submission" date="2024-06" db="EMBL/GenBank/DDBJ databases">
        <title>A chromosome-level genome assembly of beet webworm, Loxostege sticticalis.</title>
        <authorList>
            <person name="Zhang Y."/>
        </authorList>
    </citation>
    <scope>NUCLEOTIDE SEQUENCE [LARGE SCALE GENOMIC DNA]</scope>
    <source>
        <strain evidence="7">AQ028</strain>
        <tissue evidence="7">Male pupae</tissue>
    </source>
</reference>
<evidence type="ECO:0000313" key="7">
    <source>
        <dbReference type="EMBL" id="KAL0810065.1"/>
    </source>
</evidence>
<comment type="subcellular location">
    <subcellularLocation>
        <location evidence="1">Membrane</location>
        <topology evidence="1">Multi-pass membrane protein</topology>
    </subcellularLocation>
</comment>
<feature type="transmembrane region" description="Helical" evidence="5">
    <location>
        <begin position="338"/>
        <end position="358"/>
    </location>
</feature>
<evidence type="ECO:0000313" key="8">
    <source>
        <dbReference type="Proteomes" id="UP001549921"/>
    </source>
</evidence>
<evidence type="ECO:0000256" key="1">
    <source>
        <dbReference type="ARBA" id="ARBA00004141"/>
    </source>
</evidence>
<feature type="transmembrane region" description="Helical" evidence="5">
    <location>
        <begin position="308"/>
        <end position="326"/>
    </location>
</feature>
<keyword evidence="4 5" id="KW-0472">Membrane</keyword>
<keyword evidence="3 5" id="KW-1133">Transmembrane helix</keyword>
<evidence type="ECO:0000256" key="3">
    <source>
        <dbReference type="ARBA" id="ARBA00022989"/>
    </source>
</evidence>
<dbReference type="SUPFAM" id="SSF103473">
    <property type="entry name" value="MFS general substrate transporter"/>
    <property type="match status" value="1"/>
</dbReference>
<dbReference type="Gene3D" id="1.20.1250.20">
    <property type="entry name" value="MFS general substrate transporter like domains"/>
    <property type="match status" value="1"/>
</dbReference>
<dbReference type="GO" id="GO:0016020">
    <property type="term" value="C:membrane"/>
    <property type="evidence" value="ECO:0007669"/>
    <property type="project" value="UniProtKB-SubCell"/>
</dbReference>
<accession>A0ABD0S7M1</accession>
<dbReference type="PANTHER" id="PTHR48021:SF68">
    <property type="entry name" value="MAJOR FACILITATOR SUPERFAMILY (MFS) PROFILE DOMAIN-CONTAINING PROTEIN"/>
    <property type="match status" value="1"/>
</dbReference>
<comment type="caution">
    <text evidence="7">The sequence shown here is derived from an EMBL/GenBank/DDBJ whole genome shotgun (WGS) entry which is preliminary data.</text>
</comment>
<sequence length="469" mass="51697">MLYQVCTEPSVPKFDSDFIQLLKDLGPISPVLAALSCWLFSLGAGCTLGFTAVLLPQIKEDPNFPYNDSYNDSWVASSACLAMAFGCIITGVLSDRYGRRITQLAVAPLYVVGWIAMAFATNITLLILGRVVTGMCYGAFRSIGAVYLGEIANPTNRPLFNFSLTMSVTTGTFFIHILGGYLNWRLACFIVCVPVVLGTGLQALVKESPLWLIYKGKIAKGTEAFTWFRGNDECSQNELEDVLVKQKNRPPELTFKEGLNAAFSKSFMKPLATAIVLFKTVQCNGVNTVSFYAQDLLKTTFSGEQDPFMLMLVTDVIRVFGVALLFCFSKYLPRRKSYLIACGTQVILLIVLIAYIAFKPSGCVWFAIIIFMSYITLGCILISLCYSFMGEIFPSQLRGLGSGISASSSFFLLFLVVNLTPKIIMNYGIIVLYSINAVITLFGLGLLYILLPVTDGKTLQEIENNYTKN</sequence>
<dbReference type="PANTHER" id="PTHR48021">
    <property type="match status" value="1"/>
</dbReference>
<feature type="domain" description="Major facilitator superfamily (MFS) profile" evidence="6">
    <location>
        <begin position="29"/>
        <end position="455"/>
    </location>
</feature>
<dbReference type="InterPro" id="IPR036259">
    <property type="entry name" value="MFS_trans_sf"/>
</dbReference>
<feature type="transmembrane region" description="Helical" evidence="5">
    <location>
        <begin position="74"/>
        <end position="93"/>
    </location>
</feature>
<feature type="transmembrane region" description="Helical" evidence="5">
    <location>
        <begin position="364"/>
        <end position="388"/>
    </location>
</feature>
<dbReference type="Pfam" id="PF00083">
    <property type="entry name" value="Sugar_tr"/>
    <property type="match status" value="1"/>
</dbReference>
<dbReference type="InterPro" id="IPR005829">
    <property type="entry name" value="Sugar_transporter_CS"/>
</dbReference>
<feature type="transmembrane region" description="Helical" evidence="5">
    <location>
        <begin position="427"/>
        <end position="451"/>
    </location>
</feature>
<dbReference type="AlphaFoldDB" id="A0ABD0S7M1"/>
<dbReference type="Proteomes" id="UP001549921">
    <property type="component" value="Unassembled WGS sequence"/>
</dbReference>
<keyword evidence="2 5" id="KW-0812">Transmembrane</keyword>
<feature type="transmembrane region" description="Helical" evidence="5">
    <location>
        <begin position="400"/>
        <end position="421"/>
    </location>
</feature>
<proteinExistence type="predicted"/>
<dbReference type="PROSITE" id="PS00217">
    <property type="entry name" value="SUGAR_TRANSPORT_2"/>
    <property type="match status" value="1"/>
</dbReference>
<feature type="transmembrane region" description="Helical" evidence="5">
    <location>
        <begin position="105"/>
        <end position="128"/>
    </location>
</feature>
<dbReference type="InterPro" id="IPR050549">
    <property type="entry name" value="MFS_Trehalose_Transporter"/>
</dbReference>
<evidence type="ECO:0000259" key="6">
    <source>
        <dbReference type="PROSITE" id="PS50850"/>
    </source>
</evidence>
<evidence type="ECO:0000256" key="2">
    <source>
        <dbReference type="ARBA" id="ARBA00022692"/>
    </source>
</evidence>
<dbReference type="PROSITE" id="PS00216">
    <property type="entry name" value="SUGAR_TRANSPORT_1"/>
    <property type="match status" value="1"/>
</dbReference>
<dbReference type="PROSITE" id="PS50850">
    <property type="entry name" value="MFS"/>
    <property type="match status" value="1"/>
</dbReference>
<gene>
    <name evidence="7" type="ORF">ABMA28_010883</name>
</gene>
<dbReference type="InterPro" id="IPR005828">
    <property type="entry name" value="MFS_sugar_transport-like"/>
</dbReference>